<reference evidence="1" key="1">
    <citation type="submission" date="2014-11" db="EMBL/GenBank/DDBJ databases">
        <authorList>
            <person name="Amaro Gonzalez C."/>
        </authorList>
    </citation>
    <scope>NUCLEOTIDE SEQUENCE</scope>
</reference>
<accession>A0A0E9UJF8</accession>
<name>A0A0E9UJF8_ANGAN</name>
<reference evidence="1" key="2">
    <citation type="journal article" date="2015" name="Fish Shellfish Immunol.">
        <title>Early steps in the European eel (Anguilla anguilla)-Vibrio vulnificus interaction in the gills: Role of the RtxA13 toxin.</title>
        <authorList>
            <person name="Callol A."/>
            <person name="Pajuelo D."/>
            <person name="Ebbesson L."/>
            <person name="Teles M."/>
            <person name="MacKenzie S."/>
            <person name="Amaro C."/>
        </authorList>
    </citation>
    <scope>NUCLEOTIDE SEQUENCE</scope>
</reference>
<dbReference type="AlphaFoldDB" id="A0A0E9UJF8"/>
<evidence type="ECO:0000313" key="1">
    <source>
        <dbReference type="EMBL" id="JAH65897.1"/>
    </source>
</evidence>
<organism evidence="1">
    <name type="scientific">Anguilla anguilla</name>
    <name type="common">European freshwater eel</name>
    <name type="synonym">Muraena anguilla</name>
    <dbReference type="NCBI Taxonomy" id="7936"/>
    <lineage>
        <taxon>Eukaryota</taxon>
        <taxon>Metazoa</taxon>
        <taxon>Chordata</taxon>
        <taxon>Craniata</taxon>
        <taxon>Vertebrata</taxon>
        <taxon>Euteleostomi</taxon>
        <taxon>Actinopterygii</taxon>
        <taxon>Neopterygii</taxon>
        <taxon>Teleostei</taxon>
        <taxon>Anguilliformes</taxon>
        <taxon>Anguillidae</taxon>
        <taxon>Anguilla</taxon>
    </lineage>
</organism>
<sequence>MHPRLLVHRQFSFLAMRQPHQAHKGHFNLQQLPAPQGANHLITRRI</sequence>
<proteinExistence type="predicted"/>
<protein>
    <submittedName>
        <fullName evidence="1">Uncharacterized protein</fullName>
    </submittedName>
</protein>
<dbReference type="EMBL" id="GBXM01042680">
    <property type="protein sequence ID" value="JAH65897.1"/>
    <property type="molecule type" value="Transcribed_RNA"/>
</dbReference>